<dbReference type="PANTHER" id="PTHR35871">
    <property type="entry name" value="EXPRESSED PROTEIN"/>
    <property type="match status" value="1"/>
</dbReference>
<dbReference type="AlphaFoldDB" id="A0A9N9EHV5"/>
<gene>
    <name evidence="2" type="ORF">CPELLU_LOCUS10751</name>
</gene>
<proteinExistence type="predicted"/>
<sequence>SKFEKENEFEENEIENESEFEDESEFEEENEFEKESECEEEEKRIHIPKMTYYHKYGASGIFANDAKGITKITSFFESLIPLASTSFSGIVDKSSRCQYKEYKKGMYIDSYEREDIITYQREFLENMKLLERCIVKYEGEQMVPILPVLEVNEQKLILVTHDKYIFYMNDGKRNVWNERSIMVSEFLLETCGWLQLSEEEINAYPDIPMEAHYKAIPIFETKFPNAITIFAFDNSTSHVGYAKDALLAERINLGPGRKQLVM</sequence>
<comment type="caution">
    <text evidence="2">The sequence shown here is derived from an EMBL/GenBank/DDBJ whole genome shotgun (WGS) entry which is preliminary data.</text>
</comment>
<accession>A0A9N9EHV5</accession>
<keyword evidence="3" id="KW-1185">Reference proteome</keyword>
<dbReference type="OrthoDB" id="10044727at2759"/>
<dbReference type="PANTHER" id="PTHR35871:SF1">
    <property type="entry name" value="CXC1-LIKE CYSTEINE CLUSTER ASSOCIATED WITH KDZ TRANSPOSASES DOMAIN-CONTAINING PROTEIN"/>
    <property type="match status" value="1"/>
</dbReference>
<feature type="non-terminal residue" evidence="2">
    <location>
        <position position="262"/>
    </location>
</feature>
<dbReference type="EMBL" id="CAJVQA010009047">
    <property type="protein sequence ID" value="CAG8680347.1"/>
    <property type="molecule type" value="Genomic_DNA"/>
</dbReference>
<feature type="compositionally biased region" description="Acidic residues" evidence="1">
    <location>
        <begin position="7"/>
        <end position="40"/>
    </location>
</feature>
<reference evidence="2" key="1">
    <citation type="submission" date="2021-06" db="EMBL/GenBank/DDBJ databases">
        <authorList>
            <person name="Kallberg Y."/>
            <person name="Tangrot J."/>
            <person name="Rosling A."/>
        </authorList>
    </citation>
    <scope>NUCLEOTIDE SEQUENCE</scope>
    <source>
        <strain evidence="2">FL966</strain>
    </source>
</reference>
<organism evidence="2 3">
    <name type="scientific">Cetraspora pellucida</name>
    <dbReference type="NCBI Taxonomy" id="1433469"/>
    <lineage>
        <taxon>Eukaryota</taxon>
        <taxon>Fungi</taxon>
        <taxon>Fungi incertae sedis</taxon>
        <taxon>Mucoromycota</taxon>
        <taxon>Glomeromycotina</taxon>
        <taxon>Glomeromycetes</taxon>
        <taxon>Diversisporales</taxon>
        <taxon>Gigasporaceae</taxon>
        <taxon>Cetraspora</taxon>
    </lineage>
</organism>
<feature type="region of interest" description="Disordered" evidence="1">
    <location>
        <begin position="1"/>
        <end position="40"/>
    </location>
</feature>
<evidence type="ECO:0000256" key="1">
    <source>
        <dbReference type="SAM" id="MobiDB-lite"/>
    </source>
</evidence>
<name>A0A9N9EHV5_9GLOM</name>
<protein>
    <submittedName>
        <fullName evidence="2">10766_t:CDS:1</fullName>
    </submittedName>
</protein>
<evidence type="ECO:0000313" key="2">
    <source>
        <dbReference type="EMBL" id="CAG8680347.1"/>
    </source>
</evidence>
<evidence type="ECO:0000313" key="3">
    <source>
        <dbReference type="Proteomes" id="UP000789759"/>
    </source>
</evidence>
<dbReference type="Proteomes" id="UP000789759">
    <property type="component" value="Unassembled WGS sequence"/>
</dbReference>